<name>A0A649YJW8_9MONO</name>
<sequence length="374" mass="41473">MPPKRQRSPNDQDDDMDSGEPGASKDHFPRLTGAFLQYTQGGTDPHPGIGDEKDIRKNAIALLDQSRRELYHTVTPSLVFLCLLIPGLHSALLFAGVQRESYLSTPVKQGERLITKTANFYGERTVDRELTELQISSIFNHCCSLLIGVVIGSSAKIKAGAEQIKKRFKTLMASINRPGHGETANLLSMFNPHEAIDWINAQSWVGSFVLALLTTDFESPGKEFMDQIKLVAGFAQMTTYTTIKEYLNECMDATLTIPAVALEIREFLDTTAKLKAEHGEMFKFLGAIRHSDAIKLAPRNFPNLASAAFYWSKKENPTMAGYRASTIQPGSIVKEAQLARFRRREITRGDDGSTMSPEIADVMRLIGVTGFAKQ</sequence>
<dbReference type="SUPFAM" id="SSF101399">
    <property type="entry name" value="P40 nucleoprotein"/>
    <property type="match status" value="1"/>
</dbReference>
<dbReference type="GO" id="GO:0019013">
    <property type="term" value="C:viral nucleocapsid"/>
    <property type="evidence" value="ECO:0007669"/>
    <property type="project" value="UniProtKB-KW"/>
</dbReference>
<dbReference type="InterPro" id="IPR015970">
    <property type="entry name" value="P40_nucleoprot_sub2_BD-vir"/>
</dbReference>
<gene>
    <name evidence="2" type="primary">N</name>
</gene>
<feature type="region of interest" description="Disordered" evidence="1">
    <location>
        <begin position="1"/>
        <end position="29"/>
    </location>
</feature>
<evidence type="ECO:0000313" key="2">
    <source>
        <dbReference type="EMBL" id="QGM12619.1"/>
    </source>
</evidence>
<protein>
    <submittedName>
        <fullName evidence="2">Nucleoprotein</fullName>
    </submittedName>
</protein>
<keyword evidence="2" id="KW-0946">Virion</keyword>
<evidence type="ECO:0000256" key="1">
    <source>
        <dbReference type="SAM" id="MobiDB-lite"/>
    </source>
</evidence>
<keyword evidence="2" id="KW-0543">Viral nucleoprotein</keyword>
<dbReference type="Pfam" id="PF06407">
    <property type="entry name" value="BDV_P40"/>
    <property type="match status" value="1"/>
</dbReference>
<dbReference type="InterPro" id="IPR009441">
    <property type="entry name" value="P40_nucleoprot_BD-vir"/>
</dbReference>
<dbReference type="Gene3D" id="1.10.3040.10">
    <property type="entry name" value="borna disease virus nucleoprotein, domain 1"/>
    <property type="match status" value="1"/>
</dbReference>
<reference evidence="2" key="1">
    <citation type="journal article" date="2019" name="Avian Pathol.">
        <title>Monitoring of free-ranging and captive Psittacula populations in Western Europe for avian bornaviruses, circoviruses and polyomaviruses.</title>
        <authorList>
            <person name="Kessler S."/>
            <person name="Heenemann K."/>
            <person name="Krause T."/>
            <person name="Twietmeyer S."/>
            <person name="Fuchs J."/>
            <person name="Lierz M."/>
            <person name="Corman V.M."/>
            <person name="Vahlenkamp T.M."/>
            <person name="Rubbenstroth D."/>
        </authorList>
    </citation>
    <scope>NUCLEOTIDE SEQUENCE</scope>
    <source>
        <strain evidence="2">EP-27</strain>
    </source>
</reference>
<dbReference type="InterPro" id="IPR015969">
    <property type="entry name" value="P40_nucleoprot_sub1_BD-vir"/>
</dbReference>
<organism evidence="2">
    <name type="scientific">Parrot bornavirus 7</name>
    <dbReference type="NCBI Taxonomy" id="1548719"/>
    <lineage>
        <taxon>Viruses</taxon>
        <taxon>Riboviria</taxon>
        <taxon>Orthornavirae</taxon>
        <taxon>Negarnaviricota</taxon>
        <taxon>Haploviricotina</taxon>
        <taxon>Monjiviricetes</taxon>
        <taxon>Mononegavirales</taxon>
        <taxon>Bornaviridae</taxon>
        <taxon>Orthobornavirus</taxon>
        <taxon>Orthobornavirus alphapsittaciforme</taxon>
    </lineage>
</organism>
<dbReference type="EMBL" id="MK291398">
    <property type="protein sequence ID" value="QGM12619.1"/>
    <property type="molecule type" value="Viral_cRNA"/>
</dbReference>
<proteinExistence type="predicted"/>
<accession>A0A649YJW8</accession>
<dbReference type="Gene3D" id="1.10.3050.10">
    <property type="entry name" value="borna disease virus nucleoprotein, domain 2"/>
    <property type="match status" value="1"/>
</dbReference>
<dbReference type="InterPro" id="IPR036260">
    <property type="entry name" value="P40_nucleoprot_sf_BD-vir"/>
</dbReference>